<keyword evidence="1" id="KW-1133">Transmembrane helix</keyword>
<protein>
    <submittedName>
        <fullName evidence="2">Uncharacterized protein</fullName>
    </submittedName>
</protein>
<feature type="transmembrane region" description="Helical" evidence="1">
    <location>
        <begin position="39"/>
        <end position="58"/>
    </location>
</feature>
<evidence type="ECO:0000256" key="1">
    <source>
        <dbReference type="SAM" id="Phobius"/>
    </source>
</evidence>
<name>F0LIQ4_THEBM</name>
<dbReference type="HOGENOM" id="CLU_2204241_0_0_2"/>
<organism evidence="2 3">
    <name type="scientific">Thermococcus barophilus (strain DSM 11836 / MP)</name>
    <dbReference type="NCBI Taxonomy" id="391623"/>
    <lineage>
        <taxon>Archaea</taxon>
        <taxon>Methanobacteriati</taxon>
        <taxon>Methanobacteriota</taxon>
        <taxon>Thermococci</taxon>
        <taxon>Thermococcales</taxon>
        <taxon>Thermococcaceae</taxon>
        <taxon>Thermococcus</taxon>
    </lineage>
</organism>
<accession>F0LIQ4</accession>
<sequence length="107" mass="11819">MFLGMTGQMIRVIIGVKKVQEKAVSEGREFKEAFDMKRLVISMLIGATAGVLGIVSLYWGEQEITKEMALGLIAIGYSGTDFIEGLFRTKIQPMRKEKSTPSSTLQS</sequence>
<keyword evidence="1" id="KW-0472">Membrane</keyword>
<dbReference type="EMBL" id="CP002372">
    <property type="protein sequence ID" value="ADT84506.1"/>
    <property type="molecule type" value="Genomic_DNA"/>
</dbReference>
<evidence type="ECO:0000313" key="2">
    <source>
        <dbReference type="EMBL" id="ADT84506.1"/>
    </source>
</evidence>
<keyword evidence="3" id="KW-1185">Reference proteome</keyword>
<evidence type="ECO:0000313" key="3">
    <source>
        <dbReference type="Proteomes" id="UP000007478"/>
    </source>
</evidence>
<proteinExistence type="predicted"/>
<dbReference type="AlphaFoldDB" id="F0LIQ4"/>
<feature type="transmembrane region" description="Helical" evidence="1">
    <location>
        <begin position="70"/>
        <end position="87"/>
    </location>
</feature>
<dbReference type="KEGG" id="tba:TERMP_01531"/>
<reference evidence="2 3" key="1">
    <citation type="journal article" date="2011" name="J. Bacteriol.">
        <title>Complete genome sequence of the hyperthermophilic, piezophilic, heterotrophic, and carboxydotrophic archaeon Thermococcus barophilus MP.</title>
        <authorList>
            <person name="Vannier P."/>
            <person name="Marteinsson V.T."/>
            <person name="Fridjonsson O.H."/>
            <person name="Oger P."/>
            <person name="Jebbar M."/>
        </authorList>
    </citation>
    <scope>NUCLEOTIDE SEQUENCE [LARGE SCALE GENOMIC DNA]</scope>
    <source>
        <strain evidence="3">DSM 11836 / MP</strain>
    </source>
</reference>
<gene>
    <name evidence="2" type="ordered locus">TERMP_01531</name>
</gene>
<keyword evidence="1" id="KW-0812">Transmembrane</keyword>
<dbReference type="Proteomes" id="UP000007478">
    <property type="component" value="Chromosome"/>
</dbReference>
<dbReference type="PATRIC" id="fig|391623.17.peg.1531"/>